<dbReference type="RefSeq" id="WP_069973753.1">
    <property type="nucleotide sequence ID" value="NZ_CP017269.1"/>
</dbReference>
<accession>A0A1D8GBA9</accession>
<dbReference type="EMBL" id="CP017269">
    <property type="protein sequence ID" value="AOT68199.1"/>
    <property type="molecule type" value="Genomic_DNA"/>
</dbReference>
<feature type="compositionally biased region" description="Basic and acidic residues" evidence="1">
    <location>
        <begin position="213"/>
        <end position="244"/>
    </location>
</feature>
<feature type="compositionally biased region" description="Basic and acidic residues" evidence="1">
    <location>
        <begin position="277"/>
        <end position="292"/>
    </location>
</feature>
<dbReference type="Proteomes" id="UP000095743">
    <property type="component" value="Chromosome"/>
</dbReference>
<dbReference type="KEGG" id="gfe:Gferi_00520"/>
<feature type="region of interest" description="Disordered" evidence="1">
    <location>
        <begin position="41"/>
        <end position="64"/>
    </location>
</feature>
<reference evidence="2 3" key="1">
    <citation type="submission" date="2016-09" db="EMBL/GenBank/DDBJ databases">
        <title>Genomic analysis reveals versatility of anaerobic energy metabolism of Geosporobacter ferrireducens IRF9 of phylum Firmicutes.</title>
        <authorList>
            <person name="Kim S.-J."/>
        </authorList>
    </citation>
    <scope>NUCLEOTIDE SEQUENCE [LARGE SCALE GENOMIC DNA]</scope>
    <source>
        <strain evidence="2 3">IRF9</strain>
    </source>
</reference>
<organism evidence="2 3">
    <name type="scientific">Geosporobacter ferrireducens</name>
    <dbReference type="NCBI Taxonomy" id="1424294"/>
    <lineage>
        <taxon>Bacteria</taxon>
        <taxon>Bacillati</taxon>
        <taxon>Bacillota</taxon>
        <taxon>Clostridia</taxon>
        <taxon>Peptostreptococcales</taxon>
        <taxon>Thermotaleaceae</taxon>
        <taxon>Geosporobacter</taxon>
    </lineage>
</organism>
<evidence type="ECO:0000313" key="3">
    <source>
        <dbReference type="Proteomes" id="UP000095743"/>
    </source>
</evidence>
<name>A0A1D8GBA9_9FIRM</name>
<evidence type="ECO:0000313" key="2">
    <source>
        <dbReference type="EMBL" id="AOT68199.1"/>
    </source>
</evidence>
<sequence length="292" mass="32268">MKRKAASIVSTVVIGGALLVMGGVGFANNVNVNNPLDQKLGINQSNETSPGKMGGAIGEERPGPMDQTGMRNQQDMMKTLTESLVNAGIITQETAEKMVSFYEEKNEERKAEMEKTKSMTEEARKSYYESRKEEKPEGKSDFTAEMVAAGILTQAQAEAIHTYQKEQMGVKMNDNQEKRQEEIEKQLASLVDANTITKAQAGTILVYLEQEKETRKAETEKSKDMTEEERKAYFESKKGAKPEEGAAAGPMQKLVEDGTLTQAQADTVAKVLYPQRLEGEQPGRPEMKTSNN</sequence>
<dbReference type="AlphaFoldDB" id="A0A1D8GBA9"/>
<dbReference type="OrthoDB" id="1738994at2"/>
<gene>
    <name evidence="2" type="ORF">Gferi_00520</name>
</gene>
<dbReference type="STRING" id="1424294.Gferi_00520"/>
<proteinExistence type="predicted"/>
<feature type="region of interest" description="Disordered" evidence="1">
    <location>
        <begin position="273"/>
        <end position="292"/>
    </location>
</feature>
<feature type="region of interest" description="Disordered" evidence="1">
    <location>
        <begin position="213"/>
        <end position="251"/>
    </location>
</feature>
<keyword evidence="3" id="KW-1185">Reference proteome</keyword>
<evidence type="ECO:0000256" key="1">
    <source>
        <dbReference type="SAM" id="MobiDB-lite"/>
    </source>
</evidence>
<protein>
    <submittedName>
        <fullName evidence="2">Uncharacterized protein</fullName>
    </submittedName>
</protein>